<evidence type="ECO:0000259" key="3">
    <source>
        <dbReference type="Pfam" id="PF23437"/>
    </source>
</evidence>
<feature type="domain" description="rRNA small subunit methyltransferase F RNA-binding PUA-like" evidence="2">
    <location>
        <begin position="114"/>
        <end position="167"/>
    </location>
</feature>
<dbReference type="EMBL" id="QMDX01000005">
    <property type="protein sequence ID" value="TSD14028.1"/>
    <property type="molecule type" value="Genomic_DNA"/>
</dbReference>
<name>A0A554N9E1_9EURY</name>
<evidence type="ECO:0000256" key="1">
    <source>
        <dbReference type="SAM" id="MobiDB-lite"/>
    </source>
</evidence>
<sequence length="169" mass="19355">MAENRPHRFDRLPATPAEREVPGRATREGVVDFWAERYGVDPAVWDDYTFWEKGADKVWAFAGDVPTPIEVEALGMTFLRTGGEHWKPTTDAVQRFGRHATADDTVVDLSRERARHFLAGEDQELDWDGDWGYLVVRHEFGRRAEPIGVGLFVHGELRSQVPKGRRRKL</sequence>
<dbReference type="Pfam" id="PF23437">
    <property type="entry name" value="DUF7122"/>
    <property type="match status" value="1"/>
</dbReference>
<dbReference type="InParanoid" id="A0A554N9E1"/>
<accession>A0A554N9E1</accession>
<reference evidence="4 5" key="1">
    <citation type="submission" date="2018-06" db="EMBL/GenBank/DDBJ databases">
        <title>Natronomonas sp. F16-60 a new haloarchaeon isolated from a solar saltern of Isla Cristina, Huelva, Spain.</title>
        <authorList>
            <person name="Duran-Viseras A."/>
            <person name="Sanchez-Porro C."/>
            <person name="Ventosa A."/>
        </authorList>
    </citation>
    <scope>NUCLEOTIDE SEQUENCE [LARGE SCALE GENOMIC DNA]</scope>
    <source>
        <strain evidence="4 5">F16-60</strain>
    </source>
</reference>
<feature type="domain" description="DUF7122" evidence="3">
    <location>
        <begin position="3"/>
        <end position="75"/>
    </location>
</feature>
<dbReference type="OrthoDB" id="50259at2157"/>
<keyword evidence="5" id="KW-1185">Reference proteome</keyword>
<dbReference type="RefSeq" id="WP_144262079.1">
    <property type="nucleotide sequence ID" value="NZ_QMDX01000005.1"/>
</dbReference>
<evidence type="ECO:0000313" key="4">
    <source>
        <dbReference type="EMBL" id="TSD14028.1"/>
    </source>
</evidence>
<comment type="caution">
    <text evidence="4">The sequence shown here is derived from an EMBL/GenBank/DDBJ whole genome shotgun (WGS) entry which is preliminary data.</text>
</comment>
<evidence type="ECO:0000313" key="5">
    <source>
        <dbReference type="Proteomes" id="UP000319894"/>
    </source>
</evidence>
<dbReference type="InterPro" id="IPR027391">
    <property type="entry name" value="Nol1_Nop2_Fmu_2"/>
</dbReference>
<gene>
    <name evidence="4" type="ORF">DP107_10335</name>
</gene>
<protein>
    <submittedName>
        <fullName evidence="4">Uncharacterized protein</fullName>
    </submittedName>
</protein>
<dbReference type="InterPro" id="IPR055546">
    <property type="entry name" value="DUF7122"/>
</dbReference>
<organism evidence="4 5">
    <name type="scientific">Haloglomus irregulare</name>
    <dbReference type="NCBI Taxonomy" id="2234134"/>
    <lineage>
        <taxon>Archaea</taxon>
        <taxon>Methanobacteriati</taxon>
        <taxon>Methanobacteriota</taxon>
        <taxon>Stenosarchaea group</taxon>
        <taxon>Halobacteria</taxon>
        <taxon>Halobacteriales</taxon>
        <taxon>Natronomonadaceae</taxon>
        <taxon>Haloglomus</taxon>
    </lineage>
</organism>
<dbReference type="AlphaFoldDB" id="A0A554N9E1"/>
<feature type="region of interest" description="Disordered" evidence="1">
    <location>
        <begin position="1"/>
        <end position="23"/>
    </location>
</feature>
<evidence type="ECO:0000259" key="2">
    <source>
        <dbReference type="Pfam" id="PF13636"/>
    </source>
</evidence>
<proteinExistence type="predicted"/>
<dbReference type="Proteomes" id="UP000319894">
    <property type="component" value="Unassembled WGS sequence"/>
</dbReference>
<dbReference type="Pfam" id="PF13636">
    <property type="entry name" value="Methyltranf_PUA"/>
    <property type="match status" value="1"/>
</dbReference>